<evidence type="ECO:0000313" key="3">
    <source>
        <dbReference type="Proteomes" id="UP000023152"/>
    </source>
</evidence>
<dbReference type="OrthoDB" id="410381at2759"/>
<comment type="caution">
    <text evidence="2">The sequence shown here is derived from an EMBL/GenBank/DDBJ whole genome shotgun (WGS) entry which is preliminary data.</text>
</comment>
<sequence>MEDCKQFQNDRDHSICENYKHIALLSVVGKLLERIVTMILIWYLNEHQMLQNTSEFTEQAVLNGNNSSIQKYLKNHHYHHYYFYCISMTSIKQFKIQSSVECLHMIWHYEQHEEIPKDELKLNENDL</sequence>
<dbReference type="Proteomes" id="UP000023152">
    <property type="component" value="Unassembled WGS sequence"/>
</dbReference>
<keyword evidence="1" id="KW-0472">Membrane</keyword>
<protein>
    <submittedName>
        <fullName evidence="2">Uncharacterized protein</fullName>
    </submittedName>
</protein>
<dbReference type="EMBL" id="ASPP01001959">
    <property type="protein sequence ID" value="ETO35101.1"/>
    <property type="molecule type" value="Genomic_DNA"/>
</dbReference>
<feature type="transmembrane region" description="Helical" evidence="1">
    <location>
        <begin position="21"/>
        <end position="44"/>
    </location>
</feature>
<accession>X6PAA5</accession>
<keyword evidence="3" id="KW-1185">Reference proteome</keyword>
<dbReference type="AlphaFoldDB" id="X6PAA5"/>
<keyword evidence="1" id="KW-0812">Transmembrane</keyword>
<reference evidence="2 3" key="1">
    <citation type="journal article" date="2013" name="Curr. Biol.">
        <title>The Genome of the Foraminiferan Reticulomyxa filosa.</title>
        <authorList>
            <person name="Glockner G."/>
            <person name="Hulsmann N."/>
            <person name="Schleicher M."/>
            <person name="Noegel A.A."/>
            <person name="Eichinger L."/>
            <person name="Gallinger C."/>
            <person name="Pawlowski J."/>
            <person name="Sierra R."/>
            <person name="Euteneuer U."/>
            <person name="Pillet L."/>
            <person name="Moustafa A."/>
            <person name="Platzer M."/>
            <person name="Groth M."/>
            <person name="Szafranski K."/>
            <person name="Schliwa M."/>
        </authorList>
    </citation>
    <scope>NUCLEOTIDE SEQUENCE [LARGE SCALE GENOMIC DNA]</scope>
</reference>
<gene>
    <name evidence="2" type="ORF">RFI_01975</name>
</gene>
<keyword evidence="1" id="KW-1133">Transmembrane helix</keyword>
<name>X6PAA5_RETFI</name>
<proteinExistence type="predicted"/>
<organism evidence="2 3">
    <name type="scientific">Reticulomyxa filosa</name>
    <dbReference type="NCBI Taxonomy" id="46433"/>
    <lineage>
        <taxon>Eukaryota</taxon>
        <taxon>Sar</taxon>
        <taxon>Rhizaria</taxon>
        <taxon>Retaria</taxon>
        <taxon>Foraminifera</taxon>
        <taxon>Monothalamids</taxon>
        <taxon>Reticulomyxidae</taxon>
        <taxon>Reticulomyxa</taxon>
    </lineage>
</organism>
<evidence type="ECO:0000313" key="2">
    <source>
        <dbReference type="EMBL" id="ETO35101.1"/>
    </source>
</evidence>
<evidence type="ECO:0000256" key="1">
    <source>
        <dbReference type="SAM" id="Phobius"/>
    </source>
</evidence>